<organism evidence="1 2">
    <name type="scientific">Entomophthora muscae</name>
    <dbReference type="NCBI Taxonomy" id="34485"/>
    <lineage>
        <taxon>Eukaryota</taxon>
        <taxon>Fungi</taxon>
        <taxon>Fungi incertae sedis</taxon>
        <taxon>Zoopagomycota</taxon>
        <taxon>Entomophthoromycotina</taxon>
        <taxon>Entomophthoromycetes</taxon>
        <taxon>Entomophthorales</taxon>
        <taxon>Entomophthoraceae</taxon>
        <taxon>Entomophthora</taxon>
    </lineage>
</organism>
<keyword evidence="2" id="KW-1185">Reference proteome</keyword>
<proteinExistence type="predicted"/>
<dbReference type="Proteomes" id="UP001165960">
    <property type="component" value="Unassembled WGS sequence"/>
</dbReference>
<gene>
    <name evidence="1" type="ORF">DSO57_1004097</name>
</gene>
<evidence type="ECO:0000313" key="2">
    <source>
        <dbReference type="Proteomes" id="UP001165960"/>
    </source>
</evidence>
<evidence type="ECO:0000313" key="1">
    <source>
        <dbReference type="EMBL" id="KAJ9066999.1"/>
    </source>
</evidence>
<protein>
    <submittedName>
        <fullName evidence="1">Uncharacterized protein</fullName>
    </submittedName>
</protein>
<dbReference type="EMBL" id="QTSX02004270">
    <property type="protein sequence ID" value="KAJ9066999.1"/>
    <property type="molecule type" value="Genomic_DNA"/>
</dbReference>
<comment type="caution">
    <text evidence="1">The sequence shown here is derived from an EMBL/GenBank/DDBJ whole genome shotgun (WGS) entry which is preliminary data.</text>
</comment>
<name>A0ACC2SX72_9FUNG</name>
<sequence length="137" mass="14805">MSNPFNLRQGGNPVNLLHFPDELFISGEAVVKGLTCNDLDLHADNYAVLAPVLEEMPELIPPNLDGNNLVPLQAPVKPPSAPTHTPWLFSGLALMGLNAYFPQLSPVSSLWSPLQAPSQYSTGRHPGVLFHQDGSQT</sequence>
<accession>A0ACC2SX72</accession>
<reference evidence="1" key="1">
    <citation type="submission" date="2022-04" db="EMBL/GenBank/DDBJ databases">
        <title>Genome of the entomopathogenic fungus Entomophthora muscae.</title>
        <authorList>
            <person name="Elya C."/>
            <person name="Lovett B.R."/>
            <person name="Lee E."/>
            <person name="Macias A.M."/>
            <person name="Hajek A.E."/>
            <person name="De Bivort B.L."/>
            <person name="Kasson M.T."/>
            <person name="De Fine Licht H.H."/>
            <person name="Stajich J.E."/>
        </authorList>
    </citation>
    <scope>NUCLEOTIDE SEQUENCE</scope>
    <source>
        <strain evidence="1">Berkeley</strain>
    </source>
</reference>